<accession>A0A2M6Z380</accession>
<proteinExistence type="predicted"/>
<organism evidence="2 3">
    <name type="scientific">bacterium (Candidatus Gribaldobacteria) CG07_land_8_20_14_0_80_33_18</name>
    <dbReference type="NCBI Taxonomy" id="2014272"/>
    <lineage>
        <taxon>Bacteria</taxon>
        <taxon>Candidatus Gribaldobacteria</taxon>
    </lineage>
</organism>
<dbReference type="Pfam" id="PF13683">
    <property type="entry name" value="rve_3"/>
    <property type="match status" value="1"/>
</dbReference>
<protein>
    <recommendedName>
        <fullName evidence="1">Integrase catalytic domain-containing protein</fullName>
    </recommendedName>
</protein>
<reference evidence="3" key="1">
    <citation type="submission" date="2017-09" db="EMBL/GenBank/DDBJ databases">
        <title>Depth-based differentiation of microbial function through sediment-hosted aquifers and enrichment of novel symbionts in the deep terrestrial subsurface.</title>
        <authorList>
            <person name="Probst A.J."/>
            <person name="Ladd B."/>
            <person name="Jarett J.K."/>
            <person name="Geller-Mcgrath D.E."/>
            <person name="Sieber C.M.K."/>
            <person name="Emerson J.B."/>
            <person name="Anantharaman K."/>
            <person name="Thomas B.C."/>
            <person name="Malmstrom R."/>
            <person name="Stieglmeier M."/>
            <person name="Klingl A."/>
            <person name="Woyke T."/>
            <person name="Ryan C.M."/>
            <person name="Banfield J.F."/>
        </authorList>
    </citation>
    <scope>NUCLEOTIDE SEQUENCE [LARGE SCALE GENOMIC DNA]</scope>
</reference>
<dbReference type="AlphaFoldDB" id="A0A2M6Z380"/>
<dbReference type="PANTHER" id="PTHR47515:SF2">
    <property type="entry name" value="INTEGRASE CORE DOMAIN PROTEIN"/>
    <property type="match status" value="1"/>
</dbReference>
<dbReference type="InterPro" id="IPR036397">
    <property type="entry name" value="RNaseH_sf"/>
</dbReference>
<dbReference type="GO" id="GO:0015074">
    <property type="term" value="P:DNA integration"/>
    <property type="evidence" value="ECO:0007669"/>
    <property type="project" value="InterPro"/>
</dbReference>
<dbReference type="GO" id="GO:0003676">
    <property type="term" value="F:nucleic acid binding"/>
    <property type="evidence" value="ECO:0007669"/>
    <property type="project" value="InterPro"/>
</dbReference>
<gene>
    <name evidence="2" type="ORF">COS93_01490</name>
</gene>
<dbReference type="InterPro" id="IPR012337">
    <property type="entry name" value="RNaseH-like_sf"/>
</dbReference>
<dbReference type="PROSITE" id="PS50994">
    <property type="entry name" value="INTEGRASE"/>
    <property type="match status" value="1"/>
</dbReference>
<evidence type="ECO:0000313" key="2">
    <source>
        <dbReference type="EMBL" id="PIU46869.1"/>
    </source>
</evidence>
<dbReference type="Gene3D" id="3.30.420.10">
    <property type="entry name" value="Ribonuclease H-like superfamily/Ribonuclease H"/>
    <property type="match status" value="1"/>
</dbReference>
<sequence length="333" mass="40167">MDNVSRWRALAADMDLSAKALLRLEWMIFYETVGDKDAYATAKHFAIVAKTFYKWHKRFDNGLIHKLEDESKAPINKRKWTVTIEEQTRIKKLRRKYIHYGKKKLKDYYFDEYGETISTWKIERVIRHFCLYPDKDKQDKLQKKLKHQVKKNRIQKLEIKEEHWFLFHLDTIVIYWGSAKRYILTAIDHHGKIAYARSYKNKSSRSAKDFLYRLHYLIDAKISNIQTDNGSEFYAEFEQALAELEILHWFSRPRTPKDNSVVERFNQTLQYEWLNDSNFTTDCDKLNIALTEWLVEYNFHRKHQTLDNKTPFQYYEDTLTSNSILLPMYSART</sequence>
<evidence type="ECO:0000313" key="3">
    <source>
        <dbReference type="Proteomes" id="UP000228777"/>
    </source>
</evidence>
<feature type="domain" description="Integrase catalytic" evidence="1">
    <location>
        <begin position="159"/>
        <end position="319"/>
    </location>
</feature>
<dbReference type="InterPro" id="IPR001584">
    <property type="entry name" value="Integrase_cat-core"/>
</dbReference>
<dbReference type="Proteomes" id="UP000228777">
    <property type="component" value="Unassembled WGS sequence"/>
</dbReference>
<evidence type="ECO:0000259" key="1">
    <source>
        <dbReference type="PROSITE" id="PS50994"/>
    </source>
</evidence>
<dbReference type="EMBL" id="PEWP01000027">
    <property type="protein sequence ID" value="PIU46869.1"/>
    <property type="molecule type" value="Genomic_DNA"/>
</dbReference>
<comment type="caution">
    <text evidence="2">The sequence shown here is derived from an EMBL/GenBank/DDBJ whole genome shotgun (WGS) entry which is preliminary data.</text>
</comment>
<feature type="non-terminal residue" evidence="2">
    <location>
        <position position="333"/>
    </location>
</feature>
<dbReference type="PANTHER" id="PTHR47515">
    <property type="entry name" value="LOW CALCIUM RESPONSE LOCUS PROTEIN T"/>
    <property type="match status" value="1"/>
</dbReference>
<dbReference type="SUPFAM" id="SSF53098">
    <property type="entry name" value="Ribonuclease H-like"/>
    <property type="match status" value="1"/>
</dbReference>
<name>A0A2M6Z380_9BACT</name>